<accession>A0A139BXM1</accession>
<reference evidence="1 2" key="2">
    <citation type="submission" date="2016-03" db="EMBL/GenBank/DDBJ databases">
        <title>New uncultured bacterium of the family Gallionellaceae from acid mine drainage: description and reconstruction of genome based on metagenomic analysis of microbial community.</title>
        <authorList>
            <person name="Kadnikov V."/>
            <person name="Ivasenko D."/>
            <person name="Beletsky A."/>
            <person name="Mardanov A."/>
            <person name="Danilova E."/>
            <person name="Pimenov N."/>
            <person name="Karnachuk O."/>
            <person name="Ravin N."/>
        </authorList>
    </citation>
    <scope>NUCLEOTIDE SEQUENCE [LARGE SCALE GENOMIC DNA]</scope>
    <source>
        <strain evidence="1">ShG14-8</strain>
    </source>
</reference>
<dbReference type="AlphaFoldDB" id="A0A139BXM1"/>
<evidence type="ECO:0000313" key="1">
    <source>
        <dbReference type="EMBL" id="KXS33662.1"/>
    </source>
</evidence>
<comment type="caution">
    <text evidence="1">The sequence shown here is derived from an EMBL/GenBank/DDBJ whole genome shotgun (WGS) entry which is preliminary data.</text>
</comment>
<sequence length="100" mass="11740">MILDWFNAEEAVLFAHEIVREVNRLFPPAEQKGKAIPAKEYQRKFDSLIVRVRTFSSKHRLNIYKKAKLLNTIKWEMKDAGHEEVIVNEFISFLAPLLVN</sequence>
<gene>
    <name evidence="1" type="ORF">AWT59_0220</name>
</gene>
<reference evidence="1 2" key="1">
    <citation type="submission" date="2016-02" db="EMBL/GenBank/DDBJ databases">
        <authorList>
            <person name="Wen L."/>
            <person name="He K."/>
            <person name="Yang H."/>
        </authorList>
    </citation>
    <scope>NUCLEOTIDE SEQUENCE [LARGE SCALE GENOMIC DNA]</scope>
    <source>
        <strain evidence="1">ShG14-8</strain>
    </source>
</reference>
<protein>
    <submittedName>
        <fullName evidence="1">Uncharacterized protein</fullName>
    </submittedName>
</protein>
<name>A0A139BXM1_9PROT</name>
<organism evidence="1 2">
    <name type="scientific">Candidatus Gallionella acididurans</name>
    <dbReference type="NCBI Taxonomy" id="1796491"/>
    <lineage>
        <taxon>Bacteria</taxon>
        <taxon>Pseudomonadati</taxon>
        <taxon>Pseudomonadota</taxon>
        <taxon>Betaproteobacteria</taxon>
        <taxon>Nitrosomonadales</taxon>
        <taxon>Gallionellaceae</taxon>
        <taxon>Gallionella</taxon>
    </lineage>
</organism>
<evidence type="ECO:0000313" key="2">
    <source>
        <dbReference type="Proteomes" id="UP000070578"/>
    </source>
</evidence>
<dbReference type="EMBL" id="LSLI01000003">
    <property type="protein sequence ID" value="KXS33662.1"/>
    <property type="molecule type" value="Genomic_DNA"/>
</dbReference>
<dbReference type="Proteomes" id="UP000070578">
    <property type="component" value="Unassembled WGS sequence"/>
</dbReference>
<proteinExistence type="predicted"/>